<feature type="chain" id="PRO_5035158836" description="Secreted protein" evidence="1">
    <location>
        <begin position="25"/>
        <end position="91"/>
    </location>
</feature>
<dbReference type="Gramene" id="HORVU.MOREX.r3.5HG0446390.1">
    <property type="protein sequence ID" value="HORVU.MOREX.r3.5HG0446390.1.CDS1"/>
    <property type="gene ID" value="HORVU.MOREX.r3.5HG0446390"/>
</dbReference>
<accession>A0A8I6XK03</accession>
<feature type="signal peptide" evidence="1">
    <location>
        <begin position="1"/>
        <end position="24"/>
    </location>
</feature>
<reference evidence="2" key="3">
    <citation type="submission" date="2022-01" db="UniProtKB">
        <authorList>
            <consortium name="EnsemblPlants"/>
        </authorList>
    </citation>
    <scope>IDENTIFICATION</scope>
    <source>
        <strain evidence="2">subsp. vulgare</strain>
    </source>
</reference>
<evidence type="ECO:0000313" key="3">
    <source>
        <dbReference type="Proteomes" id="UP000011116"/>
    </source>
</evidence>
<reference evidence="3" key="1">
    <citation type="journal article" date="2012" name="Nature">
        <title>A physical, genetic and functional sequence assembly of the barley genome.</title>
        <authorList>
            <consortium name="The International Barley Genome Sequencing Consortium"/>
            <person name="Mayer K.F."/>
            <person name="Waugh R."/>
            <person name="Brown J.W."/>
            <person name="Schulman A."/>
            <person name="Langridge P."/>
            <person name="Platzer M."/>
            <person name="Fincher G.B."/>
            <person name="Muehlbauer G.J."/>
            <person name="Sato K."/>
            <person name="Close T.J."/>
            <person name="Wise R.P."/>
            <person name="Stein N."/>
        </authorList>
    </citation>
    <scope>NUCLEOTIDE SEQUENCE [LARGE SCALE GENOMIC DNA]</scope>
    <source>
        <strain evidence="3">cv. Morex</strain>
    </source>
</reference>
<organism evidence="2 3">
    <name type="scientific">Hordeum vulgare subsp. vulgare</name>
    <name type="common">Domesticated barley</name>
    <dbReference type="NCBI Taxonomy" id="112509"/>
    <lineage>
        <taxon>Eukaryota</taxon>
        <taxon>Viridiplantae</taxon>
        <taxon>Streptophyta</taxon>
        <taxon>Embryophyta</taxon>
        <taxon>Tracheophyta</taxon>
        <taxon>Spermatophyta</taxon>
        <taxon>Magnoliopsida</taxon>
        <taxon>Liliopsida</taxon>
        <taxon>Poales</taxon>
        <taxon>Poaceae</taxon>
        <taxon>BOP clade</taxon>
        <taxon>Pooideae</taxon>
        <taxon>Triticodae</taxon>
        <taxon>Triticeae</taxon>
        <taxon>Hordeinae</taxon>
        <taxon>Hordeum</taxon>
    </lineage>
</organism>
<dbReference type="EnsemblPlants" id="HORVU.MOREX.r3.5HG0446390.1">
    <property type="protein sequence ID" value="HORVU.MOREX.r3.5HG0446390.1.CDS1"/>
    <property type="gene ID" value="HORVU.MOREX.r3.5HG0446390"/>
</dbReference>
<sequence>MNQFIYDMWHFLVRFLTNLLECYSLPRQICVMYKHDQPNSSPLFITDNMQNNKKCGEDNTICGQYVGKFIIESIELVNLILGVLQPLLQVD</sequence>
<evidence type="ECO:0008006" key="4">
    <source>
        <dbReference type="Google" id="ProtNLM"/>
    </source>
</evidence>
<evidence type="ECO:0000256" key="1">
    <source>
        <dbReference type="SAM" id="SignalP"/>
    </source>
</evidence>
<keyword evidence="1" id="KW-0732">Signal</keyword>
<name>A0A8I6XK03_HORVV</name>
<keyword evidence="3" id="KW-1185">Reference proteome</keyword>
<evidence type="ECO:0000313" key="2">
    <source>
        <dbReference type="EnsemblPlants" id="HORVU.MOREX.r3.5HG0446390.1.CDS1"/>
    </source>
</evidence>
<dbReference type="AlphaFoldDB" id="A0A8I6XK03"/>
<dbReference type="Gramene" id="HORVU.MOREX.r2.5HG0369690.1">
    <property type="protein sequence ID" value="HORVU.MOREX.r2.5HG0369690.1.CDS.1"/>
    <property type="gene ID" value="HORVU.MOREX.r2.5HG0369690"/>
</dbReference>
<dbReference type="Proteomes" id="UP000011116">
    <property type="component" value="Chromosome 5H"/>
</dbReference>
<proteinExistence type="predicted"/>
<reference evidence="2" key="2">
    <citation type="submission" date="2020-10" db="EMBL/GenBank/DDBJ databases">
        <authorList>
            <person name="Scholz U."/>
            <person name="Mascher M."/>
            <person name="Fiebig A."/>
        </authorList>
    </citation>
    <scope>NUCLEOTIDE SEQUENCE [LARGE SCALE GENOMIC DNA]</scope>
    <source>
        <strain evidence="2">cv. Morex</strain>
    </source>
</reference>
<protein>
    <recommendedName>
        <fullName evidence="4">Secreted protein</fullName>
    </recommendedName>
</protein>